<accession>A0A1T5KU86</accession>
<evidence type="ECO:0008006" key="4">
    <source>
        <dbReference type="Google" id="ProtNLM"/>
    </source>
</evidence>
<evidence type="ECO:0000313" key="3">
    <source>
        <dbReference type="Proteomes" id="UP000190341"/>
    </source>
</evidence>
<feature type="chain" id="PRO_5012256496" description="DUF4440 domain-containing protein" evidence="1">
    <location>
        <begin position="23"/>
        <end position="137"/>
    </location>
</feature>
<dbReference type="STRING" id="428993.SAMN06296058_1989"/>
<name>A0A1T5KU86_9GAMM</name>
<evidence type="ECO:0000256" key="1">
    <source>
        <dbReference type="SAM" id="SignalP"/>
    </source>
</evidence>
<evidence type="ECO:0000313" key="2">
    <source>
        <dbReference type="EMBL" id="SKC66778.1"/>
    </source>
</evidence>
<gene>
    <name evidence="2" type="ORF">SAMN06296058_1989</name>
</gene>
<dbReference type="RefSeq" id="WP_229730903.1">
    <property type="nucleotide sequence ID" value="NZ_BMCL01000002.1"/>
</dbReference>
<reference evidence="2 3" key="1">
    <citation type="submission" date="2017-02" db="EMBL/GenBank/DDBJ databases">
        <authorList>
            <person name="Peterson S.W."/>
        </authorList>
    </citation>
    <scope>NUCLEOTIDE SEQUENCE [LARGE SCALE GENOMIC DNA]</scope>
    <source>
        <strain evidence="2 3">P15</strain>
    </source>
</reference>
<proteinExistence type="predicted"/>
<keyword evidence="3" id="KW-1185">Reference proteome</keyword>
<protein>
    <recommendedName>
        <fullName evidence="4">DUF4440 domain-containing protein</fullName>
    </recommendedName>
</protein>
<dbReference type="Proteomes" id="UP000190341">
    <property type="component" value="Unassembled WGS sequence"/>
</dbReference>
<dbReference type="AlphaFoldDB" id="A0A1T5KU86"/>
<sequence>MRLLLKTATLLVLMLVLGQADARQKGKLDETQNAYAAAIRWGDFEGAVNFLDPAWLEEHPVGEFELSRFEQIQVSGYRDMNTSMEPDGTVVRSVEVRIINKHTQAERTVRYRERWRWDDEAKRWWVVGGLPDFWKGE</sequence>
<organism evidence="2 3">
    <name type="scientific">Pseudoxanthomonas indica</name>
    <dbReference type="NCBI Taxonomy" id="428993"/>
    <lineage>
        <taxon>Bacteria</taxon>
        <taxon>Pseudomonadati</taxon>
        <taxon>Pseudomonadota</taxon>
        <taxon>Gammaproteobacteria</taxon>
        <taxon>Lysobacterales</taxon>
        <taxon>Lysobacteraceae</taxon>
        <taxon>Pseudoxanthomonas</taxon>
    </lineage>
</organism>
<feature type="signal peptide" evidence="1">
    <location>
        <begin position="1"/>
        <end position="22"/>
    </location>
</feature>
<dbReference type="EMBL" id="FUZV01000001">
    <property type="protein sequence ID" value="SKC66778.1"/>
    <property type="molecule type" value="Genomic_DNA"/>
</dbReference>
<keyword evidence="1" id="KW-0732">Signal</keyword>